<evidence type="ECO:0000313" key="2">
    <source>
        <dbReference type="EMBL" id="SCZ03910.1"/>
    </source>
</evidence>
<evidence type="ECO:0000313" key="3">
    <source>
        <dbReference type="Proteomes" id="UP000198636"/>
    </source>
</evidence>
<dbReference type="GO" id="GO:0016740">
    <property type="term" value="F:transferase activity"/>
    <property type="evidence" value="ECO:0007669"/>
    <property type="project" value="UniProtKB-KW"/>
</dbReference>
<dbReference type="Gene3D" id="3.90.1200.10">
    <property type="match status" value="1"/>
</dbReference>
<dbReference type="OrthoDB" id="2079426at2"/>
<dbReference type="PANTHER" id="PTHR21310">
    <property type="entry name" value="AMINOGLYCOSIDE PHOSPHOTRANSFERASE-RELATED-RELATED"/>
    <property type="match status" value="1"/>
</dbReference>
<dbReference type="InterPro" id="IPR002575">
    <property type="entry name" value="Aminoglycoside_PTrfase"/>
</dbReference>
<protein>
    <submittedName>
        <fullName evidence="2">Phosphotransferase enzyme family protein</fullName>
    </submittedName>
</protein>
<dbReference type="Proteomes" id="UP000198636">
    <property type="component" value="Unassembled WGS sequence"/>
</dbReference>
<proteinExistence type="predicted"/>
<reference evidence="2 3" key="1">
    <citation type="submission" date="2016-10" db="EMBL/GenBank/DDBJ databases">
        <authorList>
            <person name="de Groot N.N."/>
        </authorList>
    </citation>
    <scope>NUCLEOTIDE SEQUENCE [LARGE SCALE GENOMIC DNA]</scope>
    <source>
        <strain evidence="2 3">DSM 18978</strain>
    </source>
</reference>
<dbReference type="Pfam" id="PF01636">
    <property type="entry name" value="APH"/>
    <property type="match status" value="1"/>
</dbReference>
<gene>
    <name evidence="2" type="ORF">SAMN03080606_03762</name>
</gene>
<feature type="domain" description="Aminoglycoside phosphotransferase" evidence="1">
    <location>
        <begin position="12"/>
        <end position="112"/>
    </location>
</feature>
<dbReference type="AlphaFoldDB" id="A0A1G5KV13"/>
<sequence>MQSQRIHLTDGRSLLLKAGVNPDWTEASTILNQIKATELIKSTGIPQPSIISYSTNLEEYGFLFVLSEYQRGVRMGDAYNLASKGERKQIYSSLGQTYSRIHSIKNDWAGVWDGDPSKKKYPVHPAEFYRDAEIYGGSNRYLLENSMITTDIYERICSVWDENLRYLKQRQSSLVHISPFPWSIYMGKREKGFTVDRVSALADFMWWDAMSDVAHLLYPPFLNINDEERNAFLKEYKSPLDERAIKLYTLLNRLCAMSGCYLAPLDRIYAKTWIKEEVKTIKEVLDRLEA</sequence>
<keyword evidence="2" id="KW-0808">Transferase</keyword>
<keyword evidence="3" id="KW-1185">Reference proteome</keyword>
<accession>A0A1G5KV13</accession>
<dbReference type="InterPro" id="IPR011009">
    <property type="entry name" value="Kinase-like_dom_sf"/>
</dbReference>
<dbReference type="PANTHER" id="PTHR21310:SF15">
    <property type="entry name" value="AMINOGLYCOSIDE PHOSPHOTRANSFERASE DOMAIN-CONTAINING PROTEIN"/>
    <property type="match status" value="1"/>
</dbReference>
<dbReference type="InterPro" id="IPR051678">
    <property type="entry name" value="AGP_Transferase"/>
</dbReference>
<dbReference type="RefSeq" id="WP_091546713.1">
    <property type="nucleotide sequence ID" value="NZ_FMUS01000031.1"/>
</dbReference>
<dbReference type="EMBL" id="FMUS01000031">
    <property type="protein sequence ID" value="SCZ03910.1"/>
    <property type="molecule type" value="Genomic_DNA"/>
</dbReference>
<evidence type="ECO:0000259" key="1">
    <source>
        <dbReference type="Pfam" id="PF01636"/>
    </source>
</evidence>
<name>A0A1G5KV13_9FIRM</name>
<dbReference type="SUPFAM" id="SSF56112">
    <property type="entry name" value="Protein kinase-like (PK-like)"/>
    <property type="match status" value="1"/>
</dbReference>
<organism evidence="2 3">
    <name type="scientific">Alkaliphilus peptidifermentans DSM 18978</name>
    <dbReference type="NCBI Taxonomy" id="1120976"/>
    <lineage>
        <taxon>Bacteria</taxon>
        <taxon>Bacillati</taxon>
        <taxon>Bacillota</taxon>
        <taxon>Clostridia</taxon>
        <taxon>Peptostreptococcales</taxon>
        <taxon>Natronincolaceae</taxon>
        <taxon>Alkaliphilus</taxon>
    </lineage>
</organism>